<sequence>MELLAFRNVTVDFTEEEWKCLEPAQQNLHRDVMLENYRNFVFLAHALNRNPSEHAVYEQPSIIVGIV</sequence>
<organism evidence="2 3">
    <name type="scientific">Sciurus vulgaris</name>
    <name type="common">Eurasian red squirrel</name>
    <dbReference type="NCBI Taxonomy" id="55149"/>
    <lineage>
        <taxon>Eukaryota</taxon>
        <taxon>Metazoa</taxon>
        <taxon>Chordata</taxon>
        <taxon>Craniata</taxon>
        <taxon>Vertebrata</taxon>
        <taxon>Euteleostomi</taxon>
        <taxon>Mammalia</taxon>
        <taxon>Eutheria</taxon>
        <taxon>Euarchontoglires</taxon>
        <taxon>Glires</taxon>
        <taxon>Rodentia</taxon>
        <taxon>Sciuromorpha</taxon>
        <taxon>Sciuridae</taxon>
        <taxon>Sciurinae</taxon>
        <taxon>Sciurini</taxon>
        <taxon>Sciurus</taxon>
    </lineage>
</organism>
<dbReference type="GO" id="GO:0006355">
    <property type="term" value="P:regulation of DNA-templated transcription"/>
    <property type="evidence" value="ECO:0007669"/>
    <property type="project" value="InterPro"/>
</dbReference>
<evidence type="ECO:0000259" key="1">
    <source>
        <dbReference type="PROSITE" id="PS50805"/>
    </source>
</evidence>
<dbReference type="InterPro" id="IPR001909">
    <property type="entry name" value="KRAB"/>
</dbReference>
<proteinExistence type="predicted"/>
<dbReference type="Ensembl" id="ENSSVLT00005021203.1">
    <property type="protein sequence ID" value="ENSSVLP00005019042.1"/>
    <property type="gene ID" value="ENSSVLG00005015284.1"/>
</dbReference>
<reference evidence="2" key="2">
    <citation type="submission" date="2025-09" db="UniProtKB">
        <authorList>
            <consortium name="Ensembl"/>
        </authorList>
    </citation>
    <scope>IDENTIFICATION</scope>
</reference>
<dbReference type="AlphaFoldDB" id="A0A8D2D2S5"/>
<dbReference type="PANTHER" id="PTHR23232">
    <property type="entry name" value="KRAB DOMAIN C2H2 ZINC FINGER"/>
    <property type="match status" value="1"/>
</dbReference>
<dbReference type="InterPro" id="IPR050169">
    <property type="entry name" value="Krueppel_C2H2_ZnF"/>
</dbReference>
<dbReference type="CDD" id="cd07765">
    <property type="entry name" value="KRAB_A-box"/>
    <property type="match status" value="1"/>
</dbReference>
<keyword evidence="3" id="KW-1185">Reference proteome</keyword>
<dbReference type="SMART" id="SM00349">
    <property type="entry name" value="KRAB"/>
    <property type="match status" value="1"/>
</dbReference>
<evidence type="ECO:0000313" key="3">
    <source>
        <dbReference type="Proteomes" id="UP000694564"/>
    </source>
</evidence>
<name>A0A8D2D2S5_SCIVU</name>
<dbReference type="PANTHER" id="PTHR23232:SF163">
    <property type="entry name" value="ZINC FINGER PROTEIN 589"/>
    <property type="match status" value="1"/>
</dbReference>
<protein>
    <recommendedName>
        <fullName evidence="1">KRAB domain-containing protein</fullName>
    </recommendedName>
</protein>
<evidence type="ECO:0000313" key="2">
    <source>
        <dbReference type="Ensembl" id="ENSSVLP00005019042.1"/>
    </source>
</evidence>
<feature type="domain" description="KRAB" evidence="1">
    <location>
        <begin position="4"/>
        <end position="67"/>
    </location>
</feature>
<accession>A0A8D2D2S5</accession>
<reference evidence="2" key="1">
    <citation type="submission" date="2025-08" db="UniProtKB">
        <authorList>
            <consortium name="Ensembl"/>
        </authorList>
    </citation>
    <scope>IDENTIFICATION</scope>
</reference>
<dbReference type="GeneTree" id="ENSGT01150000286936"/>
<dbReference type="SUPFAM" id="SSF109640">
    <property type="entry name" value="KRAB domain (Kruppel-associated box)"/>
    <property type="match status" value="1"/>
</dbReference>
<dbReference type="InterPro" id="IPR036051">
    <property type="entry name" value="KRAB_dom_sf"/>
</dbReference>
<dbReference type="Proteomes" id="UP000694564">
    <property type="component" value="Chromosome 7"/>
</dbReference>
<dbReference type="Gene3D" id="6.10.140.140">
    <property type="match status" value="1"/>
</dbReference>
<dbReference type="PROSITE" id="PS50805">
    <property type="entry name" value="KRAB"/>
    <property type="match status" value="1"/>
</dbReference>
<dbReference type="Pfam" id="PF01352">
    <property type="entry name" value="KRAB"/>
    <property type="match status" value="1"/>
</dbReference>